<organism evidence="1 2">
    <name type="scientific">Flexivirga oryzae</name>
    <dbReference type="NCBI Taxonomy" id="1794944"/>
    <lineage>
        <taxon>Bacteria</taxon>
        <taxon>Bacillati</taxon>
        <taxon>Actinomycetota</taxon>
        <taxon>Actinomycetes</taxon>
        <taxon>Micrococcales</taxon>
        <taxon>Dermacoccaceae</taxon>
        <taxon>Flexivirga</taxon>
    </lineage>
</organism>
<keyword evidence="2" id="KW-1185">Reference proteome</keyword>
<proteinExistence type="predicted"/>
<evidence type="ECO:0000313" key="1">
    <source>
        <dbReference type="EMBL" id="MBB2890965.1"/>
    </source>
</evidence>
<accession>A0A839N6X5</accession>
<gene>
    <name evidence="1" type="ORF">FHU39_000949</name>
</gene>
<sequence>MMNPSDQLLTYALPNLPRKDANGPMTGIERAVCELLHDPPLMASGRSSATHVRVEPFDERSWIAIPEDELGVEYVAAAEDDFPRGRWGRVLSKTMSGSLRFTLAHPDMVTSIFTSDLTLHINGSGYWYPAVKGRGRFEVDANDEASLILKSNQITSAPHQFSTIRLVQLSTRAELLKHLAAETVHIAALQTNEYVDESKYLMRHGDTANVSLLRRGIDSALTTAEAWALSCAIPRDSFAQQFCFQGIGATCTLSPTTVIATDKCEPNDLPKSASMMVQPTARATRCGRWLADTLRERVGINLDVVVPDWHTYWHGVTRGIGADLIWCGAYAHSNTLWAWVGENILDWMLPESVARKYWEFVEERNYAEGALAEIESRAIRAGWIIPIYRHHAVFAVNRHVAGLDVQLDDWPAPALKRIEALSWT</sequence>
<dbReference type="Proteomes" id="UP000559182">
    <property type="component" value="Unassembled WGS sequence"/>
</dbReference>
<protein>
    <submittedName>
        <fullName evidence="1">Uncharacterized protein</fullName>
    </submittedName>
</protein>
<dbReference type="AlphaFoldDB" id="A0A839N6X5"/>
<name>A0A839N6X5_9MICO</name>
<evidence type="ECO:0000313" key="2">
    <source>
        <dbReference type="Proteomes" id="UP000559182"/>
    </source>
</evidence>
<dbReference type="EMBL" id="JACHVQ010000001">
    <property type="protein sequence ID" value="MBB2890965.1"/>
    <property type="molecule type" value="Genomic_DNA"/>
</dbReference>
<dbReference type="RefSeq" id="WP_183319297.1">
    <property type="nucleotide sequence ID" value="NZ_JACHVQ010000001.1"/>
</dbReference>
<reference evidence="1 2" key="1">
    <citation type="submission" date="2020-08" db="EMBL/GenBank/DDBJ databases">
        <title>Sequencing the genomes of 1000 actinobacteria strains.</title>
        <authorList>
            <person name="Klenk H.-P."/>
        </authorList>
    </citation>
    <scope>NUCLEOTIDE SEQUENCE [LARGE SCALE GENOMIC DNA]</scope>
    <source>
        <strain evidence="1 2">DSM 105369</strain>
    </source>
</reference>
<dbReference type="SUPFAM" id="SSF53850">
    <property type="entry name" value="Periplasmic binding protein-like II"/>
    <property type="match status" value="1"/>
</dbReference>
<comment type="caution">
    <text evidence="1">The sequence shown here is derived from an EMBL/GenBank/DDBJ whole genome shotgun (WGS) entry which is preliminary data.</text>
</comment>